<accession>A0A1D7QUC0</accession>
<dbReference type="AlphaFoldDB" id="A0A1D7QUC0"/>
<protein>
    <submittedName>
        <fullName evidence="3">Lytic Transglycosylase Catalytic</fullName>
    </submittedName>
</protein>
<name>A0A1D7QUC0_9BACI</name>
<reference evidence="3 4" key="1">
    <citation type="submission" date="2015-08" db="EMBL/GenBank/DDBJ databases">
        <title>The complete genome sequence of Bacillus beveridgei MLTeJB.</title>
        <authorList>
            <person name="Hanson T.E."/>
            <person name="Mesa C."/>
            <person name="Basesman S.M."/>
            <person name="Oremland R.S."/>
        </authorList>
    </citation>
    <scope>NUCLEOTIDE SEQUENCE [LARGE SCALE GENOMIC DNA]</scope>
    <source>
        <strain evidence="3 4">MLTeJB</strain>
    </source>
</reference>
<dbReference type="PANTHER" id="PTHR37423">
    <property type="entry name" value="SOLUBLE LYTIC MUREIN TRANSGLYCOSYLASE-RELATED"/>
    <property type="match status" value="1"/>
</dbReference>
<dbReference type="STRING" id="632773.BBEV_1244"/>
<dbReference type="Pfam" id="PF01464">
    <property type="entry name" value="SLT"/>
    <property type="match status" value="1"/>
</dbReference>
<dbReference type="EMBL" id="CP012502">
    <property type="protein sequence ID" value="AOM82612.1"/>
    <property type="molecule type" value="Genomic_DNA"/>
</dbReference>
<dbReference type="Proteomes" id="UP000094463">
    <property type="component" value="Chromosome"/>
</dbReference>
<dbReference type="InterPro" id="IPR023346">
    <property type="entry name" value="Lysozyme-like_dom_sf"/>
</dbReference>
<dbReference type="InterPro" id="IPR008258">
    <property type="entry name" value="Transglycosylase_SLT_dom_1"/>
</dbReference>
<evidence type="ECO:0000256" key="1">
    <source>
        <dbReference type="SAM" id="Phobius"/>
    </source>
</evidence>
<dbReference type="PANTHER" id="PTHR37423:SF2">
    <property type="entry name" value="MEMBRANE-BOUND LYTIC MUREIN TRANSGLYCOSYLASE C"/>
    <property type="match status" value="1"/>
</dbReference>
<dbReference type="PATRIC" id="fig|632773.3.peg.1316"/>
<dbReference type="Gene3D" id="1.10.530.10">
    <property type="match status" value="1"/>
</dbReference>
<gene>
    <name evidence="3" type="ORF">BBEV_1244</name>
</gene>
<organism evidence="3 4">
    <name type="scientific">Salisediminibacterium beveridgei</name>
    <dbReference type="NCBI Taxonomy" id="632773"/>
    <lineage>
        <taxon>Bacteria</taxon>
        <taxon>Bacillati</taxon>
        <taxon>Bacillota</taxon>
        <taxon>Bacilli</taxon>
        <taxon>Bacillales</taxon>
        <taxon>Bacillaceae</taxon>
        <taxon>Salisediminibacterium</taxon>
    </lineage>
</organism>
<feature type="domain" description="Transglycosylase SLT" evidence="2">
    <location>
        <begin position="102"/>
        <end position="217"/>
    </location>
</feature>
<evidence type="ECO:0000313" key="4">
    <source>
        <dbReference type="Proteomes" id="UP000094463"/>
    </source>
</evidence>
<feature type="transmembrane region" description="Helical" evidence="1">
    <location>
        <begin position="7"/>
        <end position="26"/>
    </location>
</feature>
<proteinExistence type="predicted"/>
<sequence length="236" mass="27208">MKMNKLWLIYSSIAFVTVLLMGLSTLENESDIQVAEKDRTTADREQLPDRFNTIREKTTTIPDYESSVTVSEWNNSQETAEVMYDDSDGAFKEEWGLFLASEAANRDIDPFLVYELLRVETGGEFDPEMTGPQTSYGHAYGLAQFMTNTAPWIAEMASVEYDEDLLFDPYYSMLLSVEYLDFLHDRYDDWNYALTAYHRGIYGMENYVSRNGHANSWYAEEIQEMADKSGQLVSHN</sequence>
<keyword evidence="1" id="KW-0812">Transmembrane</keyword>
<dbReference type="SUPFAM" id="SSF53955">
    <property type="entry name" value="Lysozyme-like"/>
    <property type="match status" value="1"/>
</dbReference>
<evidence type="ECO:0000313" key="3">
    <source>
        <dbReference type="EMBL" id="AOM82612.1"/>
    </source>
</evidence>
<keyword evidence="4" id="KW-1185">Reference proteome</keyword>
<keyword evidence="1" id="KW-1133">Transmembrane helix</keyword>
<evidence type="ECO:0000259" key="2">
    <source>
        <dbReference type="Pfam" id="PF01464"/>
    </source>
</evidence>
<dbReference type="KEGG" id="bbev:BBEV_1244"/>
<keyword evidence="1" id="KW-0472">Membrane</keyword>